<gene>
    <name evidence="2" type="ORF">H9Q08_17560</name>
</gene>
<feature type="domain" description="Phospholipase D-like" evidence="1">
    <location>
        <begin position="17"/>
        <end position="131"/>
    </location>
</feature>
<proteinExistence type="predicted"/>
<sequence>MLFKNGIDLQTKLAEYISNSQTLYIFSPYIKLETLKNLIDDNEKVKAIFVRWETKDLILGSSDLEIYPFLKSKGIVLYRNPRLHLKAYLNDYRNCFLTSANISSRALNLPSHLNYNYEIGTVVENLDINDRLYFSIIESDSVLITDSIYKQLSEQLVEKKKEFPNEEEFTLEFETPDKDFLISALPMTYSIETLYRIYEDREFINDIELNCVLHDLAIYKIPLGLSSLEFRQKLSDAFFSHNFIKAFLNNLGISGEIYFGSAKEWIHKNCTDVPTPRRWEITENIQILYRWIVKLGNGKYQVDRPNYSERLFMPNIRQDK</sequence>
<dbReference type="Proteomes" id="UP001430374">
    <property type="component" value="Unassembled WGS sequence"/>
</dbReference>
<dbReference type="EMBL" id="JACSGT010000002">
    <property type="protein sequence ID" value="MCF2221097.1"/>
    <property type="molecule type" value="Genomic_DNA"/>
</dbReference>
<dbReference type="RefSeq" id="WP_235132443.1">
    <property type="nucleotide sequence ID" value="NZ_JACSGT010000002.1"/>
</dbReference>
<dbReference type="InterPro" id="IPR025202">
    <property type="entry name" value="PLD-like_dom"/>
</dbReference>
<organism evidence="2 3">
    <name type="scientific">Chryseobacterium indicum</name>
    <dbReference type="NCBI Taxonomy" id="2766954"/>
    <lineage>
        <taxon>Bacteria</taxon>
        <taxon>Pseudomonadati</taxon>
        <taxon>Bacteroidota</taxon>
        <taxon>Flavobacteriia</taxon>
        <taxon>Flavobacteriales</taxon>
        <taxon>Weeksellaceae</taxon>
        <taxon>Chryseobacterium group</taxon>
        <taxon>Chryseobacterium</taxon>
    </lineage>
</organism>
<reference evidence="2" key="1">
    <citation type="submission" date="2021-08" db="EMBL/GenBank/DDBJ databases">
        <title>Complete genome sequence of Chryseobacterium sp strain PS-8.</title>
        <authorList>
            <person name="Das S.K."/>
        </authorList>
    </citation>
    <scope>NUCLEOTIDE SEQUENCE</scope>
    <source>
        <strain evidence="2">PS-8</strain>
    </source>
</reference>
<name>A0ABS9CBK2_9FLAO</name>
<evidence type="ECO:0000313" key="3">
    <source>
        <dbReference type="Proteomes" id="UP001430374"/>
    </source>
</evidence>
<accession>A0ABS9CBK2</accession>
<comment type="caution">
    <text evidence="2">The sequence shown here is derived from an EMBL/GenBank/DDBJ whole genome shotgun (WGS) entry which is preliminary data.</text>
</comment>
<dbReference type="Gene3D" id="3.30.870.10">
    <property type="entry name" value="Endonuclease Chain A"/>
    <property type="match status" value="1"/>
</dbReference>
<dbReference type="SUPFAM" id="SSF56024">
    <property type="entry name" value="Phospholipase D/nuclease"/>
    <property type="match status" value="1"/>
</dbReference>
<dbReference type="Pfam" id="PF13091">
    <property type="entry name" value="PLDc_2"/>
    <property type="match status" value="1"/>
</dbReference>
<keyword evidence="3" id="KW-1185">Reference proteome</keyword>
<protein>
    <recommendedName>
        <fullName evidence="1">Phospholipase D-like domain-containing protein</fullName>
    </recommendedName>
</protein>
<evidence type="ECO:0000259" key="1">
    <source>
        <dbReference type="Pfam" id="PF13091"/>
    </source>
</evidence>
<evidence type="ECO:0000313" key="2">
    <source>
        <dbReference type="EMBL" id="MCF2221097.1"/>
    </source>
</evidence>